<dbReference type="SUPFAM" id="SSF54695">
    <property type="entry name" value="POZ domain"/>
    <property type="match status" value="1"/>
</dbReference>
<dbReference type="InterPro" id="IPR011333">
    <property type="entry name" value="SKP1/BTB/POZ_sf"/>
</dbReference>
<feature type="region of interest" description="Disordered" evidence="1">
    <location>
        <begin position="1"/>
        <end position="31"/>
    </location>
</feature>
<accession>A0A6A5V380</accession>
<name>A0A6A5V380_9PLEO</name>
<dbReference type="OrthoDB" id="6359816at2759"/>
<evidence type="ECO:0008006" key="4">
    <source>
        <dbReference type="Google" id="ProtNLM"/>
    </source>
</evidence>
<dbReference type="AlphaFoldDB" id="A0A6A5V380"/>
<evidence type="ECO:0000313" key="2">
    <source>
        <dbReference type="EMBL" id="KAF1969486.1"/>
    </source>
</evidence>
<reference evidence="2" key="1">
    <citation type="journal article" date="2020" name="Stud. Mycol.">
        <title>101 Dothideomycetes genomes: a test case for predicting lifestyles and emergence of pathogens.</title>
        <authorList>
            <person name="Haridas S."/>
            <person name="Albert R."/>
            <person name="Binder M."/>
            <person name="Bloem J."/>
            <person name="Labutti K."/>
            <person name="Salamov A."/>
            <person name="Andreopoulos B."/>
            <person name="Baker S."/>
            <person name="Barry K."/>
            <person name="Bills G."/>
            <person name="Bluhm B."/>
            <person name="Cannon C."/>
            <person name="Castanera R."/>
            <person name="Culley D."/>
            <person name="Daum C."/>
            <person name="Ezra D."/>
            <person name="Gonzalez J."/>
            <person name="Henrissat B."/>
            <person name="Kuo A."/>
            <person name="Liang C."/>
            <person name="Lipzen A."/>
            <person name="Lutzoni F."/>
            <person name="Magnuson J."/>
            <person name="Mondo S."/>
            <person name="Nolan M."/>
            <person name="Ohm R."/>
            <person name="Pangilinan J."/>
            <person name="Park H.-J."/>
            <person name="Ramirez L."/>
            <person name="Alfaro M."/>
            <person name="Sun H."/>
            <person name="Tritt A."/>
            <person name="Yoshinaga Y."/>
            <person name="Zwiers L.-H."/>
            <person name="Turgeon B."/>
            <person name="Goodwin S."/>
            <person name="Spatafora J."/>
            <person name="Crous P."/>
            <person name="Grigoriev I."/>
        </authorList>
    </citation>
    <scope>NUCLEOTIDE SEQUENCE</scope>
    <source>
        <strain evidence="2">CBS 107.79</strain>
    </source>
</reference>
<protein>
    <recommendedName>
        <fullName evidence="4">BTB domain-containing protein</fullName>
    </recommendedName>
</protein>
<dbReference type="CDD" id="cd18186">
    <property type="entry name" value="BTB_POZ_ZBTB_KLHL-like"/>
    <property type="match status" value="1"/>
</dbReference>
<organism evidence="2 3">
    <name type="scientific">Bimuria novae-zelandiae CBS 107.79</name>
    <dbReference type="NCBI Taxonomy" id="1447943"/>
    <lineage>
        <taxon>Eukaryota</taxon>
        <taxon>Fungi</taxon>
        <taxon>Dikarya</taxon>
        <taxon>Ascomycota</taxon>
        <taxon>Pezizomycotina</taxon>
        <taxon>Dothideomycetes</taxon>
        <taxon>Pleosporomycetidae</taxon>
        <taxon>Pleosporales</taxon>
        <taxon>Massarineae</taxon>
        <taxon>Didymosphaeriaceae</taxon>
        <taxon>Bimuria</taxon>
    </lineage>
</organism>
<dbReference type="Proteomes" id="UP000800036">
    <property type="component" value="Unassembled WGS sequence"/>
</dbReference>
<proteinExistence type="predicted"/>
<sequence length="126" mass="14733">MERGVGASASLTSRLDYGGRNTSPDRGFRRRSYSRSDWIRKILQQLGVLRHRDQIQRPYFLRIQSSPRSQSDWFRAAISGQFLESKANEIMLHEDDPDAVEYMLKQAYKIKPIQSEWYNDGYITGD</sequence>
<dbReference type="Gene3D" id="3.30.710.10">
    <property type="entry name" value="Potassium Channel Kv1.1, Chain A"/>
    <property type="match status" value="1"/>
</dbReference>
<gene>
    <name evidence="2" type="ORF">BU23DRAFT_653016</name>
</gene>
<keyword evidence="3" id="KW-1185">Reference proteome</keyword>
<evidence type="ECO:0000313" key="3">
    <source>
        <dbReference type="Proteomes" id="UP000800036"/>
    </source>
</evidence>
<dbReference type="EMBL" id="ML976709">
    <property type="protein sequence ID" value="KAF1969486.1"/>
    <property type="molecule type" value="Genomic_DNA"/>
</dbReference>
<evidence type="ECO:0000256" key="1">
    <source>
        <dbReference type="SAM" id="MobiDB-lite"/>
    </source>
</evidence>